<dbReference type="KEGG" id="aten:116290352"/>
<reference evidence="3" key="1">
    <citation type="submission" date="2025-08" db="UniProtKB">
        <authorList>
            <consortium name="RefSeq"/>
        </authorList>
    </citation>
    <scope>IDENTIFICATION</scope>
    <source>
        <tissue evidence="3">Tentacle</tissue>
    </source>
</reference>
<evidence type="ECO:0000313" key="3">
    <source>
        <dbReference type="RefSeq" id="XP_031553224.1"/>
    </source>
</evidence>
<evidence type="ECO:0000256" key="1">
    <source>
        <dbReference type="SAM" id="MobiDB-lite"/>
    </source>
</evidence>
<dbReference type="Proteomes" id="UP000515163">
    <property type="component" value="Unplaced"/>
</dbReference>
<proteinExistence type="predicted"/>
<feature type="non-terminal residue" evidence="3">
    <location>
        <position position="124"/>
    </location>
</feature>
<feature type="region of interest" description="Disordered" evidence="1">
    <location>
        <begin position="1"/>
        <end position="124"/>
    </location>
</feature>
<accession>A0A6P8H9V5</accession>
<organism evidence="2 3">
    <name type="scientific">Actinia tenebrosa</name>
    <name type="common">Australian red waratah sea anemone</name>
    <dbReference type="NCBI Taxonomy" id="6105"/>
    <lineage>
        <taxon>Eukaryota</taxon>
        <taxon>Metazoa</taxon>
        <taxon>Cnidaria</taxon>
        <taxon>Anthozoa</taxon>
        <taxon>Hexacorallia</taxon>
        <taxon>Actiniaria</taxon>
        <taxon>Actiniidae</taxon>
        <taxon>Actinia</taxon>
    </lineage>
</organism>
<dbReference type="GeneID" id="116290352"/>
<keyword evidence="2" id="KW-1185">Reference proteome</keyword>
<protein>
    <submittedName>
        <fullName evidence="3">Uncharacterized protein LOC116290352</fullName>
    </submittedName>
</protein>
<dbReference type="RefSeq" id="XP_031553224.1">
    <property type="nucleotide sequence ID" value="XM_031697364.1"/>
</dbReference>
<dbReference type="AlphaFoldDB" id="A0A6P8H9V5"/>
<feature type="compositionally biased region" description="Low complexity" evidence="1">
    <location>
        <begin position="64"/>
        <end position="75"/>
    </location>
</feature>
<sequence>MEVNKEEACSAPVDDNSHSLNENIEPPNKRQRVEITDASSSNDDLPPLPHGTIGFIGEREVAANSESDSDSNISSYAKREGCETPSTTIISDSEDEMPSYDLDGGFVLEFEPPETSEDEDEDDD</sequence>
<gene>
    <name evidence="3" type="primary">LOC116290352</name>
</gene>
<feature type="compositionally biased region" description="Acidic residues" evidence="1">
    <location>
        <begin position="111"/>
        <end position="124"/>
    </location>
</feature>
<evidence type="ECO:0000313" key="2">
    <source>
        <dbReference type="Proteomes" id="UP000515163"/>
    </source>
</evidence>
<dbReference type="InParanoid" id="A0A6P8H9V5"/>
<name>A0A6P8H9V5_ACTTE</name>